<keyword evidence="2" id="KW-1185">Reference proteome</keyword>
<name>A0ABQ4CM33_9ACTN</name>
<accession>A0ABQ4CM33</accession>
<organism evidence="1 2">
    <name type="scientific">Asanoa siamensis</name>
    <dbReference type="NCBI Taxonomy" id="926357"/>
    <lineage>
        <taxon>Bacteria</taxon>
        <taxon>Bacillati</taxon>
        <taxon>Actinomycetota</taxon>
        <taxon>Actinomycetes</taxon>
        <taxon>Micromonosporales</taxon>
        <taxon>Micromonosporaceae</taxon>
        <taxon>Asanoa</taxon>
    </lineage>
</organism>
<gene>
    <name evidence="1" type="ORF">Asi02nite_18480</name>
</gene>
<comment type="caution">
    <text evidence="1">The sequence shown here is derived from an EMBL/GenBank/DDBJ whole genome shotgun (WGS) entry which is preliminary data.</text>
</comment>
<sequence>MRRTVDRAAVGSLAGQIDFADDWDSPETNADIAADFGLSA</sequence>
<dbReference type="EMBL" id="BONE01000011">
    <property type="protein sequence ID" value="GIF72330.1"/>
    <property type="molecule type" value="Genomic_DNA"/>
</dbReference>
<reference evidence="1 2" key="1">
    <citation type="submission" date="2021-01" db="EMBL/GenBank/DDBJ databases">
        <title>Whole genome shotgun sequence of Asanoa siamensis NBRC 107932.</title>
        <authorList>
            <person name="Komaki H."/>
            <person name="Tamura T."/>
        </authorList>
    </citation>
    <scope>NUCLEOTIDE SEQUENCE [LARGE SCALE GENOMIC DNA]</scope>
    <source>
        <strain evidence="1 2">NBRC 107932</strain>
    </source>
</reference>
<protein>
    <submittedName>
        <fullName evidence="1">Uncharacterized protein</fullName>
    </submittedName>
</protein>
<evidence type="ECO:0000313" key="2">
    <source>
        <dbReference type="Proteomes" id="UP000604117"/>
    </source>
</evidence>
<proteinExistence type="predicted"/>
<dbReference type="Proteomes" id="UP000604117">
    <property type="component" value="Unassembled WGS sequence"/>
</dbReference>
<evidence type="ECO:0000313" key="1">
    <source>
        <dbReference type="EMBL" id="GIF72330.1"/>
    </source>
</evidence>